<protein>
    <submittedName>
        <fullName evidence="1">Uncharacterized protein</fullName>
    </submittedName>
</protein>
<keyword evidence="2" id="KW-1185">Reference proteome</keyword>
<sequence length="460" mass="52945">MELKILPPFLKGSDKNNDFGIRDKSLKYGLPPGKPQIISSAHGKIKTLLLVFPKDGKTKNYNYWEIFKELVQKMDTVEKIIVIYHENEFNQDGIVPRIPYNNNRIYPVEITKPSHEISHWIQDLFYPVIYTKPNHPPITCLVSSSTYLYSSTVALNSILKKYFGSNSPSEDHLILRDSPLPFQGGNMLVGSGFILMGADSQYQNGLDYTTSYETWFGITPIFLKSRIPIDNLPKEFIFNNVTNKIPPNSKQSMQPLFHIDMFISLAGFNKKGEYILVVGEPTLGVDLPMDINNSEIKRFYHWFSQISSSINSIIDQLLNTPNIKFKIVRNPLVLIYEDNKNRERNWMWATYNNCLVEIIENKYKQTTSKKVWLPSYGGSNADYSEYTMPYSERSTFAKQMDIPTSDVGYGDWSNLSKYDHQNQKIWTDLGFEVCLLQNNYIPLIHGRGSLNCITNCIKRG</sequence>
<evidence type="ECO:0000313" key="2">
    <source>
        <dbReference type="Proteomes" id="UP001060919"/>
    </source>
</evidence>
<evidence type="ECO:0000313" key="1">
    <source>
        <dbReference type="EMBL" id="BDS09809.1"/>
    </source>
</evidence>
<dbReference type="Proteomes" id="UP001060919">
    <property type="component" value="Chromosome"/>
</dbReference>
<reference evidence="1" key="1">
    <citation type="submission" date="2022-09" db="EMBL/GenBank/DDBJ databases">
        <title>Aureispira anguillicida sp. nov., isolated from Leptocephalus of Japanese eel Anguilla japonica.</title>
        <authorList>
            <person name="Yuasa K."/>
            <person name="Mekata T."/>
            <person name="Ikunari K."/>
        </authorList>
    </citation>
    <scope>NUCLEOTIDE SEQUENCE</scope>
    <source>
        <strain evidence="1">EL160426</strain>
    </source>
</reference>
<dbReference type="EMBL" id="AP026867">
    <property type="protein sequence ID" value="BDS09809.1"/>
    <property type="molecule type" value="Genomic_DNA"/>
</dbReference>
<proteinExistence type="predicted"/>
<dbReference type="AlphaFoldDB" id="A0A915YB35"/>
<accession>A0A915YB35</accession>
<dbReference type="RefSeq" id="WP_264791169.1">
    <property type="nucleotide sequence ID" value="NZ_AP026867.1"/>
</dbReference>
<dbReference type="KEGG" id="aup:AsAng_0005140"/>
<gene>
    <name evidence="1" type="ORF">AsAng_0005140</name>
</gene>
<organism evidence="1 2">
    <name type="scientific">Aureispira anguillae</name>
    <dbReference type="NCBI Taxonomy" id="2864201"/>
    <lineage>
        <taxon>Bacteria</taxon>
        <taxon>Pseudomonadati</taxon>
        <taxon>Bacteroidota</taxon>
        <taxon>Saprospiria</taxon>
        <taxon>Saprospirales</taxon>
        <taxon>Saprospiraceae</taxon>
        <taxon>Aureispira</taxon>
    </lineage>
</organism>
<name>A0A915YB35_9BACT</name>